<dbReference type="KEGG" id="lgi:LOTGIDRAFT_233855"/>
<dbReference type="GeneID" id="20249376"/>
<keyword evidence="4" id="KW-0677">Repeat</keyword>
<sequence>MFTDEDLESIEFKSNWKKERYTDDVGVQTKELKVDEVRVQSREYYDEETQTENEGGDFQLAETDPEKLAKFLRKIEPELIKMIERNNKSVAFEGYVIAKGEESSSIACIHTFSHAELRQELQITGVSWNSSGSVLAATYGRYDHEDWCTHKSGLCTWSLDRRNMQADKPQTVIDSPSCLMCVEFHPTNPALIAGGNFNGEVMVWDLSKEDDLLVATSGIGDDAHREPVAKVYWLKDQSAKGRKYNNCWSGVVGLWTGLGSLLFGGTPVIMSVGADGKILIWTMSKKKPKLKLVDGFVLMNQSLPRSMKVRGVRADKEIGATCISFNSEDKDNFIVGSESGCIFKCNLHSQGNPAGSQIVSSVPLRSPVTFTYNPHHGPVHSVDYSPFHRNAFITSGMDQCIRVYNVLQDQPTVIVEPGEGYLYSAKWSPVKPTLLAAVTESGYILIYDLKTGQLVPLHKIQAGVNNSPVYTLQFNRNKRNLIATGDGAGYVSVFKLGEELSSPTPRDVELLSSVINTSD</sequence>
<dbReference type="HOGENOM" id="CLU_031167_0_0_1"/>
<keyword evidence="3" id="KW-0853">WD repeat</keyword>
<dbReference type="RefSeq" id="XP_009059038.1">
    <property type="nucleotide sequence ID" value="XM_009060790.1"/>
</dbReference>
<evidence type="ECO:0000256" key="3">
    <source>
        <dbReference type="ARBA" id="ARBA00022574"/>
    </source>
</evidence>
<proteinExistence type="predicted"/>
<dbReference type="GO" id="GO:0005868">
    <property type="term" value="C:cytoplasmic dynein complex"/>
    <property type="evidence" value="ECO:0007669"/>
    <property type="project" value="TreeGrafter"/>
</dbReference>
<dbReference type="STRING" id="225164.V4A149"/>
<dbReference type="SMART" id="SM00320">
    <property type="entry name" value="WD40"/>
    <property type="match status" value="6"/>
</dbReference>
<dbReference type="GO" id="GO:0097014">
    <property type="term" value="C:ciliary plasm"/>
    <property type="evidence" value="ECO:0007669"/>
    <property type="project" value="TreeGrafter"/>
</dbReference>
<organism evidence="5 6">
    <name type="scientific">Lottia gigantea</name>
    <name type="common">Giant owl limpet</name>
    <dbReference type="NCBI Taxonomy" id="225164"/>
    <lineage>
        <taxon>Eukaryota</taxon>
        <taxon>Metazoa</taxon>
        <taxon>Spiralia</taxon>
        <taxon>Lophotrochozoa</taxon>
        <taxon>Mollusca</taxon>
        <taxon>Gastropoda</taxon>
        <taxon>Patellogastropoda</taxon>
        <taxon>Lottioidea</taxon>
        <taxon>Lottiidae</taxon>
        <taxon>Lottia</taxon>
    </lineage>
</organism>
<keyword evidence="6" id="KW-1185">Reference proteome</keyword>
<dbReference type="AlphaFoldDB" id="V4A149"/>
<dbReference type="Gene3D" id="2.130.10.10">
    <property type="entry name" value="YVTN repeat-like/Quinoprotein amine dehydrogenase"/>
    <property type="match status" value="2"/>
</dbReference>
<evidence type="ECO:0000256" key="1">
    <source>
        <dbReference type="ARBA" id="ARBA00004496"/>
    </source>
</evidence>
<dbReference type="PANTHER" id="PTHR12442">
    <property type="entry name" value="DYNEIN INTERMEDIATE CHAIN"/>
    <property type="match status" value="1"/>
</dbReference>
<dbReference type="GO" id="GO:0042073">
    <property type="term" value="P:intraciliary transport"/>
    <property type="evidence" value="ECO:0007669"/>
    <property type="project" value="TreeGrafter"/>
</dbReference>
<keyword evidence="2" id="KW-0963">Cytoplasm</keyword>
<comment type="subcellular location">
    <subcellularLocation>
        <location evidence="1">Cytoplasm</location>
    </subcellularLocation>
</comment>
<dbReference type="OrthoDB" id="445052at2759"/>
<evidence type="ECO:0000313" key="6">
    <source>
        <dbReference type="Proteomes" id="UP000030746"/>
    </source>
</evidence>
<protein>
    <submittedName>
        <fullName evidence="5">Uncharacterized protein</fullName>
    </submittedName>
</protein>
<name>V4A149_LOTGI</name>
<accession>V4A149</accession>
<dbReference type="InterPro" id="IPR036322">
    <property type="entry name" value="WD40_repeat_dom_sf"/>
</dbReference>
<evidence type="ECO:0000256" key="4">
    <source>
        <dbReference type="ARBA" id="ARBA00022737"/>
    </source>
</evidence>
<gene>
    <name evidence="5" type="ORF">LOTGIDRAFT_233855</name>
</gene>
<evidence type="ECO:0000313" key="5">
    <source>
        <dbReference type="EMBL" id="ESO90367.1"/>
    </source>
</evidence>
<dbReference type="InterPro" id="IPR050687">
    <property type="entry name" value="Dynein_IC"/>
</dbReference>
<dbReference type="GO" id="GO:0045503">
    <property type="term" value="F:dynein light chain binding"/>
    <property type="evidence" value="ECO:0007669"/>
    <property type="project" value="TreeGrafter"/>
</dbReference>
<dbReference type="Pfam" id="PF00400">
    <property type="entry name" value="WD40"/>
    <property type="match status" value="2"/>
</dbReference>
<dbReference type="PANTHER" id="PTHR12442:SF26">
    <property type="entry name" value="CYTOPLASMIC DYNEIN 2 INTERMEDIATE CHAIN 2"/>
    <property type="match status" value="1"/>
</dbReference>
<evidence type="ECO:0000256" key="2">
    <source>
        <dbReference type="ARBA" id="ARBA00022490"/>
    </source>
</evidence>
<dbReference type="InterPro" id="IPR001680">
    <property type="entry name" value="WD40_rpt"/>
</dbReference>
<dbReference type="CTD" id="20249376"/>
<dbReference type="OMA" id="SYVCAWN"/>
<dbReference type="SUPFAM" id="SSF50978">
    <property type="entry name" value="WD40 repeat-like"/>
    <property type="match status" value="1"/>
</dbReference>
<dbReference type="Proteomes" id="UP000030746">
    <property type="component" value="Unassembled WGS sequence"/>
</dbReference>
<dbReference type="InterPro" id="IPR015943">
    <property type="entry name" value="WD40/YVTN_repeat-like_dom_sf"/>
</dbReference>
<dbReference type="EMBL" id="KB202444">
    <property type="protein sequence ID" value="ESO90367.1"/>
    <property type="molecule type" value="Genomic_DNA"/>
</dbReference>
<dbReference type="GO" id="GO:0045504">
    <property type="term" value="F:dynein heavy chain binding"/>
    <property type="evidence" value="ECO:0007669"/>
    <property type="project" value="TreeGrafter"/>
</dbReference>
<reference evidence="5 6" key="1">
    <citation type="journal article" date="2013" name="Nature">
        <title>Insights into bilaterian evolution from three spiralian genomes.</title>
        <authorList>
            <person name="Simakov O."/>
            <person name="Marletaz F."/>
            <person name="Cho S.J."/>
            <person name="Edsinger-Gonzales E."/>
            <person name="Havlak P."/>
            <person name="Hellsten U."/>
            <person name="Kuo D.H."/>
            <person name="Larsson T."/>
            <person name="Lv J."/>
            <person name="Arendt D."/>
            <person name="Savage R."/>
            <person name="Osoegawa K."/>
            <person name="de Jong P."/>
            <person name="Grimwood J."/>
            <person name="Chapman J.A."/>
            <person name="Shapiro H."/>
            <person name="Aerts A."/>
            <person name="Otillar R.P."/>
            <person name="Terry A.Y."/>
            <person name="Boore J.L."/>
            <person name="Grigoriev I.V."/>
            <person name="Lindberg D.R."/>
            <person name="Seaver E.C."/>
            <person name="Weisblat D.A."/>
            <person name="Putnam N.H."/>
            <person name="Rokhsar D.S."/>
        </authorList>
    </citation>
    <scope>NUCLEOTIDE SEQUENCE [LARGE SCALE GENOMIC DNA]</scope>
</reference>